<name>A0ABQ5AC46_9ASTR</name>
<keyword evidence="3" id="KW-1185">Reference proteome</keyword>
<evidence type="ECO:0000256" key="1">
    <source>
        <dbReference type="SAM" id="MobiDB-lite"/>
    </source>
</evidence>
<evidence type="ECO:0000313" key="3">
    <source>
        <dbReference type="Proteomes" id="UP001151760"/>
    </source>
</evidence>
<feature type="compositionally biased region" description="Basic residues" evidence="1">
    <location>
        <begin position="8"/>
        <end position="18"/>
    </location>
</feature>
<reference evidence="2" key="2">
    <citation type="submission" date="2022-01" db="EMBL/GenBank/DDBJ databases">
        <authorList>
            <person name="Yamashiro T."/>
            <person name="Shiraishi A."/>
            <person name="Satake H."/>
            <person name="Nakayama K."/>
        </authorList>
    </citation>
    <scope>NUCLEOTIDE SEQUENCE</scope>
</reference>
<dbReference type="EMBL" id="BQNB010012054">
    <property type="protein sequence ID" value="GJS98568.1"/>
    <property type="molecule type" value="Genomic_DNA"/>
</dbReference>
<comment type="caution">
    <text evidence="2">The sequence shown here is derived from an EMBL/GenBank/DDBJ whole genome shotgun (WGS) entry which is preliminary data.</text>
</comment>
<accession>A0ABQ5AC46</accession>
<evidence type="ECO:0000313" key="2">
    <source>
        <dbReference type="EMBL" id="GJS98568.1"/>
    </source>
</evidence>
<gene>
    <name evidence="2" type="ORF">Tco_0819738</name>
</gene>
<protein>
    <submittedName>
        <fullName evidence="2">Uncharacterized protein</fullName>
    </submittedName>
</protein>
<organism evidence="2 3">
    <name type="scientific">Tanacetum coccineum</name>
    <dbReference type="NCBI Taxonomy" id="301880"/>
    <lineage>
        <taxon>Eukaryota</taxon>
        <taxon>Viridiplantae</taxon>
        <taxon>Streptophyta</taxon>
        <taxon>Embryophyta</taxon>
        <taxon>Tracheophyta</taxon>
        <taxon>Spermatophyta</taxon>
        <taxon>Magnoliopsida</taxon>
        <taxon>eudicotyledons</taxon>
        <taxon>Gunneridae</taxon>
        <taxon>Pentapetalae</taxon>
        <taxon>asterids</taxon>
        <taxon>campanulids</taxon>
        <taxon>Asterales</taxon>
        <taxon>Asteraceae</taxon>
        <taxon>Asteroideae</taxon>
        <taxon>Anthemideae</taxon>
        <taxon>Anthemidinae</taxon>
        <taxon>Tanacetum</taxon>
    </lineage>
</organism>
<feature type="region of interest" description="Disordered" evidence="1">
    <location>
        <begin position="1"/>
        <end position="20"/>
    </location>
</feature>
<sequence>MAQENRKSLGRHISHHEHHYKEDPKIVLEDSWSDSNEDDHKEANEACLMAVGSQKYIHTRFRKRFQPWLEAFDKRFELAFWKETGKDCNSTRGHSRFGI</sequence>
<reference evidence="2" key="1">
    <citation type="journal article" date="2022" name="Int. J. Mol. Sci.">
        <title>Draft Genome of Tanacetum Coccineum: Genomic Comparison of Closely Related Tanacetum-Family Plants.</title>
        <authorList>
            <person name="Yamashiro T."/>
            <person name="Shiraishi A."/>
            <person name="Nakayama K."/>
            <person name="Satake H."/>
        </authorList>
    </citation>
    <scope>NUCLEOTIDE SEQUENCE</scope>
</reference>
<dbReference type="Proteomes" id="UP001151760">
    <property type="component" value="Unassembled WGS sequence"/>
</dbReference>
<proteinExistence type="predicted"/>